<dbReference type="Proteomes" id="UP000821845">
    <property type="component" value="Chromosome 9"/>
</dbReference>
<sequence>MDASKPVSDACCTSEQQHYGNAAREASGGEETRAEANVRHVPAEQQPQDRQSANPVRSSSPSEGSGLDDNSSSDEEALRAEDHLRPSLCIDDVGVFPDCKAPGAVPKRPVEIQLRPAEHAPKFETIYEMSRKFVQHFTTLHVERERDARGVYVCVACSSAQRTLAEIREAIRKDREGRRVVLNNATFMKLLVQLCNIDSSDMPRICAVSSEEMREHYRMYSSCEIVGNATLLEGETSAKVWKRFFGDAANDIRKMTYAVKLRGHPRTDRGGYDGVDAFLKQATKSKQPTVESNADPHAEADSLIVADCLDAKHVFVYHSLKAKEDAAAMDVLMAQYHQSSLNREPPREPPNVGDVVGLVQSRDCIQRVLVVKVTEDVAVVWSIDHGRFHNVRWGNLIKVVPSLKSLAPAVALAIIDDVEAAPFPKLLRECVKVLRVVTYHDTYEETFHAFMVVKVMPFGTIDVLIDLLQCPDYVTRMTAAECLTVMCCRRSGRQAIATTCVPAVLLRLHDLTRSPYQEGDNESSLAMVTEEKRVFIKLLQAVFFRNDQLFVECADTDLLAIVVRVHRSLPPTGDVHEDVERCLRVILGRPQGSRGPQQQQQQQQHPDYCNRDQRYGGYRQGPGANSGAYRRQPPVYNRGSAPPAQGKLVAMTPEKLKDMTASSRYPTSEALQSADAEAAADRPVLTQIPKPMADVPPSSACSGGAAAASPPGKRFYIRAMLVNLRSDETHEIRPVASMKQASARTLANVACSFLNTWKPCSIYYGISADGYVRGVILSQEDRDALRRGIDFMVGNLRPHLTSTSFGVEFVPVLRHAADKPEEAHHFVVEVWVRGVYRTVYTTSDGDCYLRAGDMSYQAGTHDVRAWVVRVEEEYYLQAKNKAGEKGEAAPGAEVKPLPVDDVMA</sequence>
<proteinExistence type="predicted"/>
<evidence type="ECO:0000313" key="1">
    <source>
        <dbReference type="EMBL" id="KAH6923302.1"/>
    </source>
</evidence>
<organism evidence="1 2">
    <name type="scientific">Hyalomma asiaticum</name>
    <name type="common">Tick</name>
    <dbReference type="NCBI Taxonomy" id="266040"/>
    <lineage>
        <taxon>Eukaryota</taxon>
        <taxon>Metazoa</taxon>
        <taxon>Ecdysozoa</taxon>
        <taxon>Arthropoda</taxon>
        <taxon>Chelicerata</taxon>
        <taxon>Arachnida</taxon>
        <taxon>Acari</taxon>
        <taxon>Parasitiformes</taxon>
        <taxon>Ixodida</taxon>
        <taxon>Ixodoidea</taxon>
        <taxon>Ixodidae</taxon>
        <taxon>Hyalomminae</taxon>
        <taxon>Hyalomma</taxon>
    </lineage>
</organism>
<accession>A0ACB7RQY3</accession>
<evidence type="ECO:0000313" key="2">
    <source>
        <dbReference type="Proteomes" id="UP000821845"/>
    </source>
</evidence>
<protein>
    <submittedName>
        <fullName evidence="1">Uncharacterized protein</fullName>
    </submittedName>
</protein>
<gene>
    <name evidence="1" type="ORF">HPB50_026719</name>
</gene>
<keyword evidence="2" id="KW-1185">Reference proteome</keyword>
<comment type="caution">
    <text evidence="1">The sequence shown here is derived from an EMBL/GenBank/DDBJ whole genome shotgun (WGS) entry which is preliminary data.</text>
</comment>
<reference evidence="1" key="1">
    <citation type="submission" date="2020-05" db="EMBL/GenBank/DDBJ databases">
        <title>Large-scale comparative analyses of tick genomes elucidate their genetic diversity and vector capacities.</title>
        <authorList>
            <person name="Jia N."/>
            <person name="Wang J."/>
            <person name="Shi W."/>
            <person name="Du L."/>
            <person name="Sun Y."/>
            <person name="Zhan W."/>
            <person name="Jiang J."/>
            <person name="Wang Q."/>
            <person name="Zhang B."/>
            <person name="Ji P."/>
            <person name="Sakyi L.B."/>
            <person name="Cui X."/>
            <person name="Yuan T."/>
            <person name="Jiang B."/>
            <person name="Yang W."/>
            <person name="Lam T.T.-Y."/>
            <person name="Chang Q."/>
            <person name="Ding S."/>
            <person name="Wang X."/>
            <person name="Zhu J."/>
            <person name="Ruan X."/>
            <person name="Zhao L."/>
            <person name="Wei J."/>
            <person name="Que T."/>
            <person name="Du C."/>
            <person name="Cheng J."/>
            <person name="Dai P."/>
            <person name="Han X."/>
            <person name="Huang E."/>
            <person name="Gao Y."/>
            <person name="Liu J."/>
            <person name="Shao H."/>
            <person name="Ye R."/>
            <person name="Li L."/>
            <person name="Wei W."/>
            <person name="Wang X."/>
            <person name="Wang C."/>
            <person name="Yang T."/>
            <person name="Huo Q."/>
            <person name="Li W."/>
            <person name="Guo W."/>
            <person name="Chen H."/>
            <person name="Zhou L."/>
            <person name="Ni X."/>
            <person name="Tian J."/>
            <person name="Zhou Y."/>
            <person name="Sheng Y."/>
            <person name="Liu T."/>
            <person name="Pan Y."/>
            <person name="Xia L."/>
            <person name="Li J."/>
            <person name="Zhao F."/>
            <person name="Cao W."/>
        </authorList>
    </citation>
    <scope>NUCLEOTIDE SEQUENCE</scope>
    <source>
        <strain evidence="1">Hyas-2018</strain>
    </source>
</reference>
<dbReference type="EMBL" id="CM023489">
    <property type="protein sequence ID" value="KAH6923302.1"/>
    <property type="molecule type" value="Genomic_DNA"/>
</dbReference>
<name>A0ACB7RQY3_HYAAI</name>